<sequence length="375" mass="38854">MPVAGGQIYKPPLGQHVEGAPVGQVEALDSLPAQAAGYRHAPQGRHVHLAVEMPRVAQNGVVLHEGEVGGGNHVPAAGDGDEHVSQGGGIVHLHHAEAVHGGVQCLEGIDLRDDDLSAHARGPHGHALAAPAVTGHHHGLARDNEVGGVHHGVPDRLAGAVFIVVVVLGLGVVDSYHGAGEKTRLLPGAQAEDARGGFLAAADEPVCIAGAFVAQQVDEVPAVVHHQIGAAFEGFDQVGLILLRRRAVQAEGLHTHAGKARGHVVLGGQGVGAGEIHLGSSRLEHQAEVGGFGLQMYGHGDGKPLEGALGGKAPLDFRKGGHMLSHPFDFTPAGWGKPLVLHNTHGKTPYPIILISLQYFTKKEKKAPFEKEPSG</sequence>
<dbReference type="AntiFam" id="ANF00237">
    <property type="entry name" value="Shadow ORF (opposite ahcY)"/>
</dbReference>
<gene>
    <name evidence="1" type="ORF">SDC9_112141</name>
</gene>
<dbReference type="AlphaFoldDB" id="A0A645BJ75"/>
<dbReference type="EMBL" id="VSSQ01020414">
    <property type="protein sequence ID" value="MPM65246.1"/>
    <property type="molecule type" value="Genomic_DNA"/>
</dbReference>
<accession>A0A645BJ75</accession>
<evidence type="ECO:0000313" key="1">
    <source>
        <dbReference type="EMBL" id="MPM65246.1"/>
    </source>
</evidence>
<comment type="caution">
    <text evidence="1">The sequence shown here is derived from an EMBL/GenBank/DDBJ whole genome shotgun (WGS) entry which is preliminary data.</text>
</comment>
<reference evidence="1" key="1">
    <citation type="submission" date="2019-08" db="EMBL/GenBank/DDBJ databases">
        <authorList>
            <person name="Kucharzyk K."/>
            <person name="Murdoch R.W."/>
            <person name="Higgins S."/>
            <person name="Loffler F."/>
        </authorList>
    </citation>
    <scope>NUCLEOTIDE SEQUENCE</scope>
</reference>
<organism evidence="1">
    <name type="scientific">bioreactor metagenome</name>
    <dbReference type="NCBI Taxonomy" id="1076179"/>
    <lineage>
        <taxon>unclassified sequences</taxon>
        <taxon>metagenomes</taxon>
        <taxon>ecological metagenomes</taxon>
    </lineage>
</organism>
<protein>
    <submittedName>
        <fullName evidence="1">Uncharacterized protein</fullName>
    </submittedName>
</protein>
<proteinExistence type="predicted"/>
<name>A0A645BJ75_9ZZZZ</name>